<keyword evidence="1" id="KW-0472">Membrane</keyword>
<dbReference type="Proteomes" id="UP001430953">
    <property type="component" value="Unassembled WGS sequence"/>
</dbReference>
<sequence>MYVPSLRNLNYRELLEDFLRFLGTPCSLFLHPFTEDMARHKKRTRMEMADSRTQVNKCASTHRYSRLDCTEIFLAPTFSLSLSLSLEVQSFKLNVQILNFFSCPIFFFLFVVITQNTFDRY</sequence>
<dbReference type="EMBL" id="JADYXP020000005">
    <property type="protein sequence ID" value="KAL0124286.1"/>
    <property type="molecule type" value="Genomic_DNA"/>
</dbReference>
<name>A0AAW2GAN9_9HYME</name>
<reference evidence="2 3" key="1">
    <citation type="submission" date="2023-03" db="EMBL/GenBank/DDBJ databases">
        <title>High recombination rates correlate with genetic variation in Cardiocondyla obscurior ants.</title>
        <authorList>
            <person name="Errbii M."/>
        </authorList>
    </citation>
    <scope>NUCLEOTIDE SEQUENCE [LARGE SCALE GENOMIC DNA]</scope>
    <source>
        <strain evidence="2">Alpha-2009</strain>
        <tissue evidence="2">Whole body</tissue>
    </source>
</reference>
<accession>A0AAW2GAN9</accession>
<evidence type="ECO:0000313" key="3">
    <source>
        <dbReference type="Proteomes" id="UP001430953"/>
    </source>
</evidence>
<keyword evidence="1" id="KW-0812">Transmembrane</keyword>
<protein>
    <submittedName>
        <fullName evidence="2">Uncharacterized protein</fullName>
    </submittedName>
</protein>
<evidence type="ECO:0000256" key="1">
    <source>
        <dbReference type="SAM" id="Phobius"/>
    </source>
</evidence>
<gene>
    <name evidence="2" type="ORF">PUN28_006261</name>
</gene>
<keyword evidence="1" id="KW-1133">Transmembrane helix</keyword>
<proteinExistence type="predicted"/>
<evidence type="ECO:0000313" key="2">
    <source>
        <dbReference type="EMBL" id="KAL0124286.1"/>
    </source>
</evidence>
<organism evidence="2 3">
    <name type="scientific">Cardiocondyla obscurior</name>
    <dbReference type="NCBI Taxonomy" id="286306"/>
    <lineage>
        <taxon>Eukaryota</taxon>
        <taxon>Metazoa</taxon>
        <taxon>Ecdysozoa</taxon>
        <taxon>Arthropoda</taxon>
        <taxon>Hexapoda</taxon>
        <taxon>Insecta</taxon>
        <taxon>Pterygota</taxon>
        <taxon>Neoptera</taxon>
        <taxon>Endopterygota</taxon>
        <taxon>Hymenoptera</taxon>
        <taxon>Apocrita</taxon>
        <taxon>Aculeata</taxon>
        <taxon>Formicoidea</taxon>
        <taxon>Formicidae</taxon>
        <taxon>Myrmicinae</taxon>
        <taxon>Cardiocondyla</taxon>
    </lineage>
</organism>
<keyword evidence="3" id="KW-1185">Reference proteome</keyword>
<comment type="caution">
    <text evidence="2">The sequence shown here is derived from an EMBL/GenBank/DDBJ whole genome shotgun (WGS) entry which is preliminary data.</text>
</comment>
<dbReference type="AlphaFoldDB" id="A0AAW2GAN9"/>
<feature type="transmembrane region" description="Helical" evidence="1">
    <location>
        <begin position="97"/>
        <end position="118"/>
    </location>
</feature>